<reference evidence="14 15" key="1">
    <citation type="submission" date="2023-07" db="EMBL/GenBank/DDBJ databases">
        <title>Sequencing the genomes of 1000 actinobacteria strains.</title>
        <authorList>
            <person name="Klenk H.-P."/>
        </authorList>
    </citation>
    <scope>NUCLEOTIDE SEQUENCE [LARGE SCALE GENOMIC DNA]</scope>
    <source>
        <strain evidence="14 15">DSM 44508</strain>
    </source>
</reference>
<gene>
    <name evidence="14" type="ORF">J2S37_000342</name>
</gene>
<feature type="domain" description="HhH-GPD" evidence="13">
    <location>
        <begin position="47"/>
        <end position="198"/>
    </location>
</feature>
<keyword evidence="11" id="KW-0234">DNA repair</keyword>
<keyword evidence="8 14" id="KW-0378">Hydrolase</keyword>
<dbReference type="GO" id="GO:0016798">
    <property type="term" value="F:hydrolase activity, acting on glycosyl bonds"/>
    <property type="evidence" value="ECO:0007669"/>
    <property type="project" value="UniProtKB-KW"/>
</dbReference>
<evidence type="ECO:0000259" key="13">
    <source>
        <dbReference type="SMART" id="SM00478"/>
    </source>
</evidence>
<dbReference type="RefSeq" id="WP_277105117.1">
    <property type="nucleotide sequence ID" value="NZ_BAAAJS010000044.1"/>
</dbReference>
<accession>A0ABU2B700</accession>
<keyword evidence="7" id="KW-0227">DNA damage</keyword>
<name>A0ABU2B700_9CORY</name>
<comment type="cofactor">
    <cofactor evidence="2">
        <name>[4Fe-4S] cluster</name>
        <dbReference type="ChEBI" id="CHEBI:49883"/>
    </cofactor>
</comment>
<keyword evidence="12 14" id="KW-0326">Glycosidase</keyword>
<evidence type="ECO:0000256" key="11">
    <source>
        <dbReference type="ARBA" id="ARBA00023204"/>
    </source>
</evidence>
<dbReference type="InterPro" id="IPR004036">
    <property type="entry name" value="Endonuclease-III-like_CS2"/>
</dbReference>
<dbReference type="Pfam" id="PF00633">
    <property type="entry name" value="HHH"/>
    <property type="match status" value="1"/>
</dbReference>
<evidence type="ECO:0000256" key="2">
    <source>
        <dbReference type="ARBA" id="ARBA00001966"/>
    </source>
</evidence>
<dbReference type="Proteomes" id="UP001183619">
    <property type="component" value="Unassembled WGS sequence"/>
</dbReference>
<sequence length="301" mass="33394">MTHHSFNTVEIPALNKALSSWYQANARTIAWRTPATSPWGILLSEVMSQQTPVNRVEPAWREWMNTWPTPAALADAPTADVVKAWGSLGYPRRALRLKECASAITTRHGGKVPDTLEELLALPGIGQYTASAVAAFAFGQRVPVIDTNVRRVVRRILDGRYLVRSNTTTKKDLAQVEQLLPQQGAPLVSVALMELGALICRPAPLCEQCPVQQLCTWQQLGCPKPSAEEVERAKGRVQKFHGTDRQVRGKIMHVLRTATEPVPRSELAQVWPDAAQFDRCLFSLVEDGLAEHTKEKFHLPA</sequence>
<dbReference type="SMART" id="SM00478">
    <property type="entry name" value="ENDO3c"/>
    <property type="match status" value="1"/>
</dbReference>
<proteinExistence type="inferred from homology"/>
<evidence type="ECO:0000256" key="6">
    <source>
        <dbReference type="ARBA" id="ARBA00022723"/>
    </source>
</evidence>
<dbReference type="PANTHER" id="PTHR42944">
    <property type="entry name" value="ADENINE DNA GLYCOSYLASE"/>
    <property type="match status" value="1"/>
</dbReference>
<dbReference type="PROSITE" id="PS01155">
    <property type="entry name" value="ENDONUCLEASE_III_2"/>
    <property type="match status" value="1"/>
</dbReference>
<dbReference type="CDD" id="cd00056">
    <property type="entry name" value="ENDO3c"/>
    <property type="match status" value="1"/>
</dbReference>
<evidence type="ECO:0000256" key="1">
    <source>
        <dbReference type="ARBA" id="ARBA00000843"/>
    </source>
</evidence>
<dbReference type="SUPFAM" id="SSF48150">
    <property type="entry name" value="DNA-glycosylase"/>
    <property type="match status" value="1"/>
</dbReference>
<evidence type="ECO:0000256" key="8">
    <source>
        <dbReference type="ARBA" id="ARBA00022801"/>
    </source>
</evidence>
<evidence type="ECO:0000256" key="10">
    <source>
        <dbReference type="ARBA" id="ARBA00023014"/>
    </source>
</evidence>
<comment type="catalytic activity">
    <reaction evidence="1">
        <text>Hydrolyzes free adenine bases from 7,8-dihydro-8-oxoguanine:adenine mismatched double-stranded DNA, leaving an apurinic site.</text>
        <dbReference type="EC" id="3.2.2.31"/>
    </reaction>
</comment>
<dbReference type="Pfam" id="PF00730">
    <property type="entry name" value="HhH-GPD"/>
    <property type="match status" value="1"/>
</dbReference>
<evidence type="ECO:0000256" key="12">
    <source>
        <dbReference type="ARBA" id="ARBA00023295"/>
    </source>
</evidence>
<dbReference type="Gene3D" id="1.10.340.30">
    <property type="entry name" value="Hypothetical protein, domain 2"/>
    <property type="match status" value="1"/>
</dbReference>
<evidence type="ECO:0000313" key="14">
    <source>
        <dbReference type="EMBL" id="MDR7353804.1"/>
    </source>
</evidence>
<evidence type="ECO:0000256" key="7">
    <source>
        <dbReference type="ARBA" id="ARBA00022763"/>
    </source>
</evidence>
<evidence type="ECO:0000256" key="9">
    <source>
        <dbReference type="ARBA" id="ARBA00023004"/>
    </source>
</evidence>
<evidence type="ECO:0000256" key="5">
    <source>
        <dbReference type="ARBA" id="ARBA00022023"/>
    </source>
</evidence>
<dbReference type="PANTHER" id="PTHR42944:SF1">
    <property type="entry name" value="ADENINE DNA GLYCOSYLASE"/>
    <property type="match status" value="1"/>
</dbReference>
<dbReference type="EMBL" id="JAVDYF010000001">
    <property type="protein sequence ID" value="MDR7353804.1"/>
    <property type="molecule type" value="Genomic_DNA"/>
</dbReference>
<comment type="similarity">
    <text evidence="3">Belongs to the Nth/MutY family.</text>
</comment>
<keyword evidence="9" id="KW-0408">Iron</keyword>
<organism evidence="14 15">
    <name type="scientific">Corynebacterium felinum</name>
    <dbReference type="NCBI Taxonomy" id="131318"/>
    <lineage>
        <taxon>Bacteria</taxon>
        <taxon>Bacillati</taxon>
        <taxon>Actinomycetota</taxon>
        <taxon>Actinomycetes</taxon>
        <taxon>Mycobacteriales</taxon>
        <taxon>Corynebacteriaceae</taxon>
        <taxon>Corynebacterium</taxon>
    </lineage>
</organism>
<keyword evidence="10" id="KW-0411">Iron-sulfur</keyword>
<evidence type="ECO:0000256" key="3">
    <source>
        <dbReference type="ARBA" id="ARBA00008343"/>
    </source>
</evidence>
<comment type="caution">
    <text evidence="14">The sequence shown here is derived from an EMBL/GenBank/DDBJ whole genome shotgun (WGS) entry which is preliminary data.</text>
</comment>
<evidence type="ECO:0000313" key="15">
    <source>
        <dbReference type="Proteomes" id="UP001183619"/>
    </source>
</evidence>
<keyword evidence="6" id="KW-0479">Metal-binding</keyword>
<keyword evidence="15" id="KW-1185">Reference proteome</keyword>
<evidence type="ECO:0000256" key="4">
    <source>
        <dbReference type="ARBA" id="ARBA00012045"/>
    </source>
</evidence>
<dbReference type="InterPro" id="IPR023170">
    <property type="entry name" value="HhH_base_excis_C"/>
</dbReference>
<dbReference type="InterPro" id="IPR000445">
    <property type="entry name" value="HhH_motif"/>
</dbReference>
<dbReference type="InterPro" id="IPR044298">
    <property type="entry name" value="MIG/MutY"/>
</dbReference>
<dbReference type="InterPro" id="IPR011257">
    <property type="entry name" value="DNA_glycosylase"/>
</dbReference>
<dbReference type="EC" id="3.2.2.31" evidence="4"/>
<dbReference type="Gene3D" id="1.10.1670.10">
    <property type="entry name" value="Helix-hairpin-Helix base-excision DNA repair enzymes (C-terminal)"/>
    <property type="match status" value="1"/>
</dbReference>
<protein>
    <recommendedName>
        <fullName evidence="5">Adenine DNA glycosylase</fullName>
        <ecNumber evidence="4">3.2.2.31</ecNumber>
    </recommendedName>
</protein>
<dbReference type="InterPro" id="IPR003265">
    <property type="entry name" value="HhH-GPD_domain"/>
</dbReference>